<dbReference type="Pfam" id="PF00672">
    <property type="entry name" value="HAMP"/>
    <property type="match status" value="1"/>
</dbReference>
<dbReference type="PATRIC" id="fig|1121439.3.peg.1422"/>
<keyword evidence="6" id="KW-0812">Transmembrane</keyword>
<evidence type="ECO:0000256" key="6">
    <source>
        <dbReference type="SAM" id="Phobius"/>
    </source>
</evidence>
<evidence type="ECO:0000256" key="4">
    <source>
        <dbReference type="PROSITE-ProRule" id="PRU00284"/>
    </source>
</evidence>
<dbReference type="FunFam" id="1.10.287.950:FF:000001">
    <property type="entry name" value="Methyl-accepting chemotaxis sensory transducer"/>
    <property type="match status" value="1"/>
</dbReference>
<keyword evidence="6" id="KW-0472">Membrane</keyword>
<comment type="similarity">
    <text evidence="3">Belongs to the methyl-accepting chemotaxis (MCP) protein family.</text>
</comment>
<dbReference type="GO" id="GO:0007165">
    <property type="term" value="P:signal transduction"/>
    <property type="evidence" value="ECO:0007669"/>
    <property type="project" value="UniProtKB-KW"/>
</dbReference>
<dbReference type="PANTHER" id="PTHR32089">
    <property type="entry name" value="METHYL-ACCEPTING CHEMOTAXIS PROTEIN MCPB"/>
    <property type="match status" value="1"/>
</dbReference>
<dbReference type="SMART" id="SM00283">
    <property type="entry name" value="MA"/>
    <property type="match status" value="1"/>
</dbReference>
<evidence type="ECO:0000259" key="7">
    <source>
        <dbReference type="PROSITE" id="PS50111"/>
    </source>
</evidence>
<comment type="caution">
    <text evidence="9">The sequence shown here is derived from an EMBL/GenBank/DDBJ whole genome shotgun (WGS) entry which is preliminary data.</text>
</comment>
<dbReference type="Proteomes" id="UP000014975">
    <property type="component" value="Unassembled WGS sequence"/>
</dbReference>
<feature type="domain" description="Methyl-accepting transducer" evidence="7">
    <location>
        <begin position="533"/>
        <end position="769"/>
    </location>
</feature>
<evidence type="ECO:0000256" key="5">
    <source>
        <dbReference type="SAM" id="Coils"/>
    </source>
</evidence>
<keyword evidence="6" id="KW-1133">Transmembrane helix</keyword>
<protein>
    <submittedName>
        <fullName evidence="9">Methyl-accepting chemotaxis sensory transducer</fullName>
    </submittedName>
</protein>
<comment type="subcellular location">
    <subcellularLocation>
        <location evidence="1">Membrane</location>
    </subcellularLocation>
</comment>
<dbReference type="SMART" id="SM00304">
    <property type="entry name" value="HAMP"/>
    <property type="match status" value="1"/>
</dbReference>
<accession>S7TAD2</accession>
<sequence length="805" mass="86230">MIRNLPLNAKLTAAVLGLVILTVVVLTSVNLIQTQRTLTDVAMTSIKALGDSIYRDFEAQNAVTVEKVAADLVLLEREIGRNGLLNFDDYDIRAVTITNQVTQATETVDLPVFQAGRTPLDNPRLVDEVVDLVGGTATIFQYLPGKMIRISTTVRRADGERATLTYIPEDSPVYKAVTEGRVYTGRAFVVNAWYLTAYAPMKSIHGDLLGMAYIGRPIMTDAVRHALSGANINGKGFAFAFDAKGAILEYPDDSKIGRNISEVGLPKEAMEITEGFVTYVEDGKPTTAYVRYFPEWDWRLAMSIRDADMLQGADMRMLRSGAVAAVVMLAVGGLLTLLIIRLTTSPLKRLENYTAEVASGNFAASIDYSAKDAIGRTVDGVRAMVGEIKNKLGFAQGVLDGVSFSSPCLITDASDKVTFVNQRLLDLLQKPGRPDDYKGQTIGEFLFGDPSRGKRTMAEVRAKKHAVSEMQYDCGRGVCKTMTANTSMIHDLDGKELGAFTLYFDLTQIRQQETLLTKKNEQIASIAQQAGLIADQVSSAAEELAAQVEQATRGADLQSSRAAETATAMEEMNATVLEVARNASEAAGGAEQARNKARQGEESVRQVMASIAEVARQADQMERDMGELGRQADGIGNIIGVINDIADQTNLLALNAAIEAARAGDAGRGFAVVADEVRKLAEKTMAATKEVGSAIAAIQAGTQKSVAATKASASSVGQSTNLAQESGKALTEIVGIVESTAGQVSSIATAAEQQSATSEEISRAIEDITRVSGETAAGMNQSSQAIAELARRAHELQRLIEEMKA</sequence>
<evidence type="ECO:0000256" key="1">
    <source>
        <dbReference type="ARBA" id="ARBA00004370"/>
    </source>
</evidence>
<dbReference type="AlphaFoldDB" id="S7TAD2"/>
<dbReference type="CDD" id="cd12912">
    <property type="entry name" value="PDC2_MCP_like"/>
    <property type="match status" value="1"/>
</dbReference>
<dbReference type="GO" id="GO:0006935">
    <property type="term" value="P:chemotaxis"/>
    <property type="evidence" value="ECO:0007669"/>
    <property type="project" value="UniProtKB-ARBA"/>
</dbReference>
<evidence type="ECO:0000313" key="9">
    <source>
        <dbReference type="EMBL" id="EPR34077.1"/>
    </source>
</evidence>
<dbReference type="InterPro" id="IPR003660">
    <property type="entry name" value="HAMP_dom"/>
</dbReference>
<dbReference type="Pfam" id="PF00015">
    <property type="entry name" value="MCPsignal"/>
    <property type="match status" value="1"/>
</dbReference>
<dbReference type="Pfam" id="PF17201">
    <property type="entry name" value="Cache_3-Cache_2"/>
    <property type="match status" value="1"/>
</dbReference>
<evidence type="ECO:0000256" key="3">
    <source>
        <dbReference type="ARBA" id="ARBA00029447"/>
    </source>
</evidence>
<dbReference type="InterPro" id="IPR029151">
    <property type="entry name" value="Sensor-like_sf"/>
</dbReference>
<dbReference type="Gene3D" id="6.10.340.10">
    <property type="match status" value="1"/>
</dbReference>
<feature type="transmembrane region" description="Helical" evidence="6">
    <location>
        <begin position="321"/>
        <end position="340"/>
    </location>
</feature>
<dbReference type="Gene3D" id="1.10.287.950">
    <property type="entry name" value="Methyl-accepting chemotaxis protein"/>
    <property type="match status" value="1"/>
</dbReference>
<evidence type="ECO:0000259" key="8">
    <source>
        <dbReference type="PROSITE" id="PS50885"/>
    </source>
</evidence>
<dbReference type="EMBL" id="ATHI01000017">
    <property type="protein sequence ID" value="EPR34077.1"/>
    <property type="molecule type" value="Genomic_DNA"/>
</dbReference>
<evidence type="ECO:0000313" key="10">
    <source>
        <dbReference type="Proteomes" id="UP000014975"/>
    </source>
</evidence>
<dbReference type="CDD" id="cd11386">
    <property type="entry name" value="MCP_signal"/>
    <property type="match status" value="1"/>
</dbReference>
<dbReference type="InterPro" id="IPR004089">
    <property type="entry name" value="MCPsignal_dom"/>
</dbReference>
<dbReference type="STRING" id="1121439.dsat_2905"/>
<dbReference type="OrthoDB" id="9816383at2"/>
<feature type="domain" description="HAMP" evidence="8">
    <location>
        <begin position="341"/>
        <end position="393"/>
    </location>
</feature>
<dbReference type="PANTHER" id="PTHR32089:SF112">
    <property type="entry name" value="LYSOZYME-LIKE PROTEIN-RELATED"/>
    <property type="match status" value="1"/>
</dbReference>
<keyword evidence="10" id="KW-1185">Reference proteome</keyword>
<keyword evidence="2 4" id="KW-0807">Transducer</keyword>
<dbReference type="RefSeq" id="WP_020886870.1">
    <property type="nucleotide sequence ID" value="NZ_ATHI01000017.1"/>
</dbReference>
<proteinExistence type="inferred from homology"/>
<dbReference type="Gene3D" id="3.30.450.20">
    <property type="entry name" value="PAS domain"/>
    <property type="match status" value="2"/>
</dbReference>
<dbReference type="PROSITE" id="PS50111">
    <property type="entry name" value="CHEMOTAXIS_TRANSDUC_2"/>
    <property type="match status" value="1"/>
</dbReference>
<dbReference type="eggNOG" id="COG0840">
    <property type="taxonomic scope" value="Bacteria"/>
</dbReference>
<reference evidence="9 10" key="1">
    <citation type="journal article" date="2013" name="Genome Announc.">
        <title>Draft genome sequences for three mercury-methylating, sulfate-reducing bacteria.</title>
        <authorList>
            <person name="Brown S.D."/>
            <person name="Hurt R.A.Jr."/>
            <person name="Gilmour C.C."/>
            <person name="Elias D.A."/>
        </authorList>
    </citation>
    <scope>NUCLEOTIDE SEQUENCE [LARGE SCALE GENOMIC DNA]</scope>
    <source>
        <strain evidence="9 10">DSM 16529</strain>
    </source>
</reference>
<gene>
    <name evidence="9" type="ORF">dsat_2905</name>
</gene>
<dbReference type="SUPFAM" id="SSF103190">
    <property type="entry name" value="Sensory domain-like"/>
    <property type="match status" value="1"/>
</dbReference>
<name>S7TAD2_9BACT</name>
<feature type="coiled-coil region" evidence="5">
    <location>
        <begin position="604"/>
        <end position="631"/>
    </location>
</feature>
<dbReference type="InterPro" id="IPR033462">
    <property type="entry name" value="Cache_3-Cache_2"/>
</dbReference>
<keyword evidence="5" id="KW-0175">Coiled coil</keyword>
<dbReference type="GO" id="GO:0016020">
    <property type="term" value="C:membrane"/>
    <property type="evidence" value="ECO:0007669"/>
    <property type="project" value="UniProtKB-SubCell"/>
</dbReference>
<dbReference type="PROSITE" id="PS50885">
    <property type="entry name" value="HAMP"/>
    <property type="match status" value="1"/>
</dbReference>
<dbReference type="CDD" id="cd06225">
    <property type="entry name" value="HAMP"/>
    <property type="match status" value="1"/>
</dbReference>
<organism evidence="9 10">
    <name type="scientific">Alkalidesulfovibrio alkalitolerans DSM 16529</name>
    <dbReference type="NCBI Taxonomy" id="1121439"/>
    <lineage>
        <taxon>Bacteria</taxon>
        <taxon>Pseudomonadati</taxon>
        <taxon>Thermodesulfobacteriota</taxon>
        <taxon>Desulfovibrionia</taxon>
        <taxon>Desulfovibrionales</taxon>
        <taxon>Desulfovibrionaceae</taxon>
        <taxon>Alkalidesulfovibrio</taxon>
    </lineage>
</organism>
<dbReference type="SUPFAM" id="SSF58104">
    <property type="entry name" value="Methyl-accepting chemotaxis protein (MCP) signaling domain"/>
    <property type="match status" value="1"/>
</dbReference>
<evidence type="ECO:0000256" key="2">
    <source>
        <dbReference type="ARBA" id="ARBA00023224"/>
    </source>
</evidence>